<evidence type="ECO:0000313" key="3">
    <source>
        <dbReference type="Proteomes" id="UP000249499"/>
    </source>
</evidence>
<reference evidence="3" key="2">
    <citation type="journal article" date="2023" name="MicrobiologyOpen">
        <title>Genomics of the tumorigenes clade of the family Rhizobiaceae and description of Rhizobium rhododendri sp. nov.</title>
        <authorList>
            <person name="Kuzmanovic N."/>
            <person name="diCenzo G.C."/>
            <person name="Bunk B."/>
            <person name="Sproeer C."/>
            <person name="Fruehling A."/>
            <person name="Neumann-Schaal M."/>
            <person name="Overmann J."/>
            <person name="Smalla K."/>
        </authorList>
    </citation>
    <scope>NUCLEOTIDE SEQUENCE [LARGE SCALE GENOMIC DNA]</scope>
    <source>
        <strain evidence="3">1078</strain>
    </source>
</reference>
<dbReference type="RefSeq" id="WP_111220850.1">
    <property type="nucleotide sequence ID" value="NZ_CP117255.1"/>
</dbReference>
<dbReference type="EMBL" id="CP117255">
    <property type="protein sequence ID" value="WFR94794.1"/>
    <property type="molecule type" value="Genomic_DNA"/>
</dbReference>
<dbReference type="AlphaFoldDB" id="A0AAF1KVS1"/>
<feature type="region of interest" description="Disordered" evidence="1">
    <location>
        <begin position="56"/>
        <end position="80"/>
    </location>
</feature>
<accession>A0AAF1KVS1</accession>
<feature type="compositionally biased region" description="Basic and acidic residues" evidence="1">
    <location>
        <begin position="70"/>
        <end position="80"/>
    </location>
</feature>
<dbReference type="KEGG" id="rtu:PR017_13360"/>
<sequence length="80" mass="8701">MHVTYHVAEHDEGWGYRLGDVWSETFPDHAQALKAAKDAAKRQQIGGQDAEIAYQAADGSWKTESASGGDRPEADVKDDG</sequence>
<dbReference type="Proteomes" id="UP000249499">
    <property type="component" value="Chromosome"/>
</dbReference>
<keyword evidence="3" id="KW-1185">Reference proteome</keyword>
<proteinExistence type="predicted"/>
<dbReference type="Pfam" id="PF09954">
    <property type="entry name" value="DUF2188"/>
    <property type="match status" value="1"/>
</dbReference>
<evidence type="ECO:0000313" key="2">
    <source>
        <dbReference type="EMBL" id="WFR94794.1"/>
    </source>
</evidence>
<reference evidence="2 3" key="1">
    <citation type="journal article" date="2018" name="Sci. Rep.">
        <title>Rhizobium tumorigenes sp. nov., a novel plant tumorigenic bacterium isolated from cane gall tumors on thornless blackberry.</title>
        <authorList>
            <person name="Kuzmanovi N."/>
            <person name="Smalla K."/>
            <person name="Gronow S."/>
            <person name="PuBawska J."/>
        </authorList>
    </citation>
    <scope>NUCLEOTIDE SEQUENCE [LARGE SCALE GENOMIC DNA]</scope>
    <source>
        <strain evidence="2 3">1078</strain>
    </source>
</reference>
<dbReference type="InterPro" id="IPR018691">
    <property type="entry name" value="DUF2188"/>
</dbReference>
<name>A0AAF1KVS1_9HYPH</name>
<organism evidence="2 3">
    <name type="scientific">Rhizobium tumorigenes</name>
    <dbReference type="NCBI Taxonomy" id="2041385"/>
    <lineage>
        <taxon>Bacteria</taxon>
        <taxon>Pseudomonadati</taxon>
        <taxon>Pseudomonadota</taxon>
        <taxon>Alphaproteobacteria</taxon>
        <taxon>Hyphomicrobiales</taxon>
        <taxon>Rhizobiaceae</taxon>
        <taxon>Rhizobium/Agrobacterium group</taxon>
        <taxon>Rhizobium</taxon>
    </lineage>
</organism>
<gene>
    <name evidence="2" type="ORF">PR017_13360</name>
</gene>
<protein>
    <submittedName>
        <fullName evidence="2">DUF2188 domain-containing protein</fullName>
    </submittedName>
</protein>
<evidence type="ECO:0000256" key="1">
    <source>
        <dbReference type="SAM" id="MobiDB-lite"/>
    </source>
</evidence>